<proteinExistence type="predicted"/>
<comment type="caution">
    <text evidence="1">The sequence shown here is derived from an EMBL/GenBank/DDBJ whole genome shotgun (WGS) entry which is preliminary data.</text>
</comment>
<evidence type="ECO:0000313" key="1">
    <source>
        <dbReference type="EMBL" id="RNA30667.1"/>
    </source>
</evidence>
<dbReference type="EMBL" id="REGN01002062">
    <property type="protein sequence ID" value="RNA30667.1"/>
    <property type="molecule type" value="Genomic_DNA"/>
</dbReference>
<protein>
    <submittedName>
        <fullName evidence="1">Uncharacterized protein</fullName>
    </submittedName>
</protein>
<dbReference type="Proteomes" id="UP000276133">
    <property type="component" value="Unassembled WGS sequence"/>
</dbReference>
<sequence length="109" mass="12961">MQLKKKNFEFFIQSTKKLQLNLSSQFRIFFSFFHSKSLNKKKLIFAITCKQRRVYKIIFYGSAFTFRTLSLSHLKFAFHITRAAMHILAFDYNKNCLKSKATNCVHTFS</sequence>
<accession>A0A3M7S4X5</accession>
<evidence type="ECO:0000313" key="2">
    <source>
        <dbReference type="Proteomes" id="UP000276133"/>
    </source>
</evidence>
<organism evidence="1 2">
    <name type="scientific">Brachionus plicatilis</name>
    <name type="common">Marine rotifer</name>
    <name type="synonym">Brachionus muelleri</name>
    <dbReference type="NCBI Taxonomy" id="10195"/>
    <lineage>
        <taxon>Eukaryota</taxon>
        <taxon>Metazoa</taxon>
        <taxon>Spiralia</taxon>
        <taxon>Gnathifera</taxon>
        <taxon>Rotifera</taxon>
        <taxon>Eurotatoria</taxon>
        <taxon>Monogononta</taxon>
        <taxon>Pseudotrocha</taxon>
        <taxon>Ploima</taxon>
        <taxon>Brachionidae</taxon>
        <taxon>Brachionus</taxon>
    </lineage>
</organism>
<dbReference type="AlphaFoldDB" id="A0A3M7S4X5"/>
<keyword evidence="2" id="KW-1185">Reference proteome</keyword>
<name>A0A3M7S4X5_BRAPC</name>
<reference evidence="1 2" key="1">
    <citation type="journal article" date="2018" name="Sci. Rep.">
        <title>Genomic signatures of local adaptation to the degree of environmental predictability in rotifers.</title>
        <authorList>
            <person name="Franch-Gras L."/>
            <person name="Hahn C."/>
            <person name="Garcia-Roger E.M."/>
            <person name="Carmona M.J."/>
            <person name="Serra M."/>
            <person name="Gomez A."/>
        </authorList>
    </citation>
    <scope>NUCLEOTIDE SEQUENCE [LARGE SCALE GENOMIC DNA]</scope>
    <source>
        <strain evidence="1">HYR1</strain>
    </source>
</reference>
<gene>
    <name evidence="1" type="ORF">BpHYR1_011509</name>
</gene>